<name>A0ABS6F1Q4_9CLOT</name>
<dbReference type="InterPro" id="IPR051545">
    <property type="entry name" value="NAD(P)H_dehydrogenase_qn"/>
</dbReference>
<comment type="caution">
    <text evidence="3">The sequence shown here is derived from an EMBL/GenBank/DDBJ whole genome shotgun (WGS) entry which is preliminary data.</text>
</comment>
<sequence>MKNLIVYAHPNPKSFCNAIVESIVKKSEEKGNETKVRDLYKLNFNPVLSPADFESFGKGQIPQDIKEEQEYIEWADVITFVYPIWWAEQPAILKGYIDRVFSYGFAYKYENGVPQGLLEGKKVITFNTSGTSNDQYEAAGMHDAMKKMNKQGIFSFCGLEVLDQVFFGSVPHVDDEVRKSYLKEAEEKIEKLL</sequence>
<evidence type="ECO:0000313" key="3">
    <source>
        <dbReference type="EMBL" id="MBU5592211.1"/>
    </source>
</evidence>
<reference evidence="3 4" key="1">
    <citation type="submission" date="2021-06" db="EMBL/GenBank/DDBJ databases">
        <authorList>
            <person name="Sun Q."/>
            <person name="Li D."/>
        </authorList>
    </citation>
    <scope>NUCLEOTIDE SEQUENCE [LARGE SCALE GENOMIC DNA]</scope>
    <source>
        <strain evidence="3 4">MSJ-4</strain>
    </source>
</reference>
<dbReference type="PANTHER" id="PTHR10204:SF34">
    <property type="entry name" value="NAD(P)H DEHYDROGENASE [QUINONE] 1 ISOFORM 1"/>
    <property type="match status" value="1"/>
</dbReference>
<dbReference type="Pfam" id="PF02525">
    <property type="entry name" value="Flavodoxin_2"/>
    <property type="match status" value="1"/>
</dbReference>
<evidence type="ECO:0000259" key="2">
    <source>
        <dbReference type="Pfam" id="PF02525"/>
    </source>
</evidence>
<dbReference type="PANTHER" id="PTHR10204">
    <property type="entry name" value="NAD P H OXIDOREDUCTASE-RELATED"/>
    <property type="match status" value="1"/>
</dbReference>
<keyword evidence="1" id="KW-0560">Oxidoreductase</keyword>
<organism evidence="3 4">
    <name type="scientific">Clostridium simiarum</name>
    <dbReference type="NCBI Taxonomy" id="2841506"/>
    <lineage>
        <taxon>Bacteria</taxon>
        <taxon>Bacillati</taxon>
        <taxon>Bacillota</taxon>
        <taxon>Clostridia</taxon>
        <taxon>Eubacteriales</taxon>
        <taxon>Clostridiaceae</taxon>
        <taxon>Clostridium</taxon>
    </lineage>
</organism>
<keyword evidence="4" id="KW-1185">Reference proteome</keyword>
<accession>A0ABS6F1Q4</accession>
<feature type="domain" description="Flavodoxin-like fold" evidence="2">
    <location>
        <begin position="1"/>
        <end position="188"/>
    </location>
</feature>
<dbReference type="EMBL" id="JAHLQL010000003">
    <property type="protein sequence ID" value="MBU5592211.1"/>
    <property type="molecule type" value="Genomic_DNA"/>
</dbReference>
<evidence type="ECO:0000313" key="4">
    <source>
        <dbReference type="Proteomes" id="UP000736583"/>
    </source>
</evidence>
<dbReference type="RefSeq" id="WP_216457047.1">
    <property type="nucleotide sequence ID" value="NZ_JAHLQL010000003.1"/>
</dbReference>
<protein>
    <submittedName>
        <fullName evidence="3">NAD(P)H-dependent oxidoreductase</fullName>
    </submittedName>
</protein>
<proteinExistence type="predicted"/>
<dbReference type="Proteomes" id="UP000736583">
    <property type="component" value="Unassembled WGS sequence"/>
</dbReference>
<evidence type="ECO:0000256" key="1">
    <source>
        <dbReference type="ARBA" id="ARBA00023002"/>
    </source>
</evidence>
<dbReference type="InterPro" id="IPR003680">
    <property type="entry name" value="Flavodoxin_fold"/>
</dbReference>
<gene>
    <name evidence="3" type="ORF">KQI89_10600</name>
</gene>